<reference evidence="2" key="1">
    <citation type="submission" date="2025-08" db="UniProtKB">
        <authorList>
            <consortium name="Ensembl"/>
        </authorList>
    </citation>
    <scope>IDENTIFICATION</scope>
</reference>
<feature type="compositionally biased region" description="Basic and acidic residues" evidence="1">
    <location>
        <begin position="83"/>
        <end position="104"/>
    </location>
</feature>
<feature type="compositionally biased region" description="Basic residues" evidence="1">
    <location>
        <begin position="173"/>
        <end position="182"/>
    </location>
</feature>
<feature type="region of interest" description="Disordered" evidence="1">
    <location>
        <begin position="75"/>
        <end position="182"/>
    </location>
</feature>
<dbReference type="Proteomes" id="UP000694416">
    <property type="component" value="Unplaced"/>
</dbReference>
<dbReference type="GO" id="GO:0007165">
    <property type="term" value="P:signal transduction"/>
    <property type="evidence" value="ECO:0007669"/>
    <property type="project" value="InterPro"/>
</dbReference>
<accession>A0A8C9HSH4</accession>
<dbReference type="AlphaFoldDB" id="A0A8C9HSH4"/>
<evidence type="ECO:0000313" key="2">
    <source>
        <dbReference type="Ensembl" id="ENSPTEP00000026092.1"/>
    </source>
</evidence>
<sequence length="182" mass="19848">MGSSPRALGPDTGSKQTALALRPLDLPSRWAWVSDSLALNQPDCPHFTNWETEAWKWEGVSQAIQWPQGGFASLSTHRPGLHACEKEDGDEAHLEELSLSKEGPEPEDTVQDNPGAAGAEEEQEEKRQQPRTPSPLVLEGTIKQSSPPLSPTTKVDQAAKTTIFSPLPIPKRPIPHASHKKT</sequence>
<protein>
    <submittedName>
        <fullName evidence="2">Uncharacterized protein</fullName>
    </submittedName>
</protein>
<organism evidence="2 3">
    <name type="scientific">Piliocolobus tephrosceles</name>
    <name type="common">Ugandan red Colobus</name>
    <dbReference type="NCBI Taxonomy" id="591936"/>
    <lineage>
        <taxon>Eukaryota</taxon>
        <taxon>Metazoa</taxon>
        <taxon>Chordata</taxon>
        <taxon>Craniata</taxon>
        <taxon>Vertebrata</taxon>
        <taxon>Euteleostomi</taxon>
        <taxon>Mammalia</taxon>
        <taxon>Eutheria</taxon>
        <taxon>Euarchontoglires</taxon>
        <taxon>Primates</taxon>
        <taxon>Haplorrhini</taxon>
        <taxon>Catarrhini</taxon>
        <taxon>Cercopithecidae</taxon>
        <taxon>Colobinae</taxon>
        <taxon>Piliocolobus</taxon>
    </lineage>
</organism>
<dbReference type="Ensembl" id="ENSPTET00000036761.1">
    <property type="protein sequence ID" value="ENSPTEP00000026092.1"/>
    <property type="gene ID" value="ENSPTEG00000026223.1"/>
</dbReference>
<evidence type="ECO:0000313" key="3">
    <source>
        <dbReference type="Proteomes" id="UP000694416"/>
    </source>
</evidence>
<evidence type="ECO:0000256" key="1">
    <source>
        <dbReference type="SAM" id="MobiDB-lite"/>
    </source>
</evidence>
<name>A0A8C9HSH4_9PRIM</name>
<keyword evidence="3" id="KW-1185">Reference proteome</keyword>
<dbReference type="GO" id="GO:0003779">
    <property type="term" value="F:actin binding"/>
    <property type="evidence" value="ECO:0007669"/>
    <property type="project" value="InterPro"/>
</dbReference>
<dbReference type="PRINTS" id="PR01083">
    <property type="entry name" value="LYMPHSPCIFIC"/>
</dbReference>
<reference evidence="2" key="2">
    <citation type="submission" date="2025-09" db="UniProtKB">
        <authorList>
            <consortium name="Ensembl"/>
        </authorList>
    </citation>
    <scope>IDENTIFICATION</scope>
</reference>
<proteinExistence type="predicted"/>
<feature type="compositionally biased region" description="Polar residues" evidence="1">
    <location>
        <begin position="142"/>
        <end position="164"/>
    </location>
</feature>
<dbReference type="InterPro" id="IPR002211">
    <property type="entry name" value="Lymphspecific"/>
</dbReference>